<name>A0A834NER3_VESVU</name>
<organism evidence="2 3">
    <name type="scientific">Vespula vulgaris</name>
    <name type="common">Yellow jacket</name>
    <name type="synonym">Wasp</name>
    <dbReference type="NCBI Taxonomy" id="7454"/>
    <lineage>
        <taxon>Eukaryota</taxon>
        <taxon>Metazoa</taxon>
        <taxon>Ecdysozoa</taxon>
        <taxon>Arthropoda</taxon>
        <taxon>Hexapoda</taxon>
        <taxon>Insecta</taxon>
        <taxon>Pterygota</taxon>
        <taxon>Neoptera</taxon>
        <taxon>Endopterygota</taxon>
        <taxon>Hymenoptera</taxon>
        <taxon>Apocrita</taxon>
        <taxon>Aculeata</taxon>
        <taxon>Vespoidea</taxon>
        <taxon>Vespidae</taxon>
        <taxon>Vespinae</taxon>
        <taxon>Vespula</taxon>
    </lineage>
</organism>
<protein>
    <submittedName>
        <fullName evidence="2">Uncharacterized protein</fullName>
    </submittedName>
</protein>
<gene>
    <name evidence="2" type="ORF">HZH66_004300</name>
</gene>
<dbReference type="EMBL" id="JACSEA010000003">
    <property type="protein sequence ID" value="KAF7405394.1"/>
    <property type="molecule type" value="Genomic_DNA"/>
</dbReference>
<proteinExistence type="predicted"/>
<feature type="region of interest" description="Disordered" evidence="1">
    <location>
        <begin position="100"/>
        <end position="121"/>
    </location>
</feature>
<dbReference type="AlphaFoldDB" id="A0A834NER3"/>
<dbReference type="Proteomes" id="UP000614350">
    <property type="component" value="Unassembled WGS sequence"/>
</dbReference>
<sequence length="190" mass="21565">MGSEGGMSVRSRRHSRSSEWTEGTHDLQYFSSFPVTRPATTSGSVASYPLPVLRQFSMSPISEKEKDVSFEGRKRHDALSRDLGSIYTQNVEQVSTWDDQDAARPVRSSEQRAQANLKPEAPLSALLPTNNKIERFLREASTIEYRGVLSTMTIDKNSFLRSSISQNGDHCFRLWKMAEIYLKRVLSIFL</sequence>
<evidence type="ECO:0000313" key="3">
    <source>
        <dbReference type="Proteomes" id="UP000614350"/>
    </source>
</evidence>
<evidence type="ECO:0000313" key="2">
    <source>
        <dbReference type="EMBL" id="KAF7405394.1"/>
    </source>
</evidence>
<feature type="compositionally biased region" description="Basic and acidic residues" evidence="1">
    <location>
        <begin position="101"/>
        <end position="110"/>
    </location>
</feature>
<keyword evidence="3" id="KW-1185">Reference proteome</keyword>
<comment type="caution">
    <text evidence="2">The sequence shown here is derived from an EMBL/GenBank/DDBJ whole genome shotgun (WGS) entry which is preliminary data.</text>
</comment>
<accession>A0A834NER3</accession>
<reference evidence="2" key="1">
    <citation type="journal article" date="2020" name="G3 (Bethesda)">
        <title>High-Quality Assemblies for Three Invasive Social Wasps from the &lt;i&gt;Vespula&lt;/i&gt; Genus.</title>
        <authorList>
            <person name="Harrop T.W.R."/>
            <person name="Guhlin J."/>
            <person name="McLaughlin G.M."/>
            <person name="Permina E."/>
            <person name="Stockwell P."/>
            <person name="Gilligan J."/>
            <person name="Le Lec M.F."/>
            <person name="Gruber M.A.M."/>
            <person name="Quinn O."/>
            <person name="Lovegrove M."/>
            <person name="Duncan E.J."/>
            <person name="Remnant E.J."/>
            <person name="Van Eeckhoven J."/>
            <person name="Graham B."/>
            <person name="Knapp R.A."/>
            <person name="Langford K.W."/>
            <person name="Kronenberg Z."/>
            <person name="Press M.O."/>
            <person name="Eacker S.M."/>
            <person name="Wilson-Rankin E.E."/>
            <person name="Purcell J."/>
            <person name="Lester P.J."/>
            <person name="Dearden P.K."/>
        </authorList>
    </citation>
    <scope>NUCLEOTIDE SEQUENCE</scope>
    <source>
        <strain evidence="2">Marl-1</strain>
    </source>
</reference>
<evidence type="ECO:0000256" key="1">
    <source>
        <dbReference type="SAM" id="MobiDB-lite"/>
    </source>
</evidence>
<feature type="region of interest" description="Disordered" evidence="1">
    <location>
        <begin position="1"/>
        <end position="21"/>
    </location>
</feature>